<dbReference type="EMBL" id="JBHUDJ010000013">
    <property type="protein sequence ID" value="MFD1588522.1"/>
    <property type="molecule type" value="Genomic_DNA"/>
</dbReference>
<dbReference type="PROSITE" id="PS50987">
    <property type="entry name" value="HTH_ARSR_2"/>
    <property type="match status" value="1"/>
</dbReference>
<dbReference type="SMART" id="SM00418">
    <property type="entry name" value="HTH_ARSR"/>
    <property type="match status" value="1"/>
</dbReference>
<evidence type="ECO:0000259" key="1">
    <source>
        <dbReference type="PROSITE" id="PS50987"/>
    </source>
</evidence>
<dbReference type="CDD" id="cd00090">
    <property type="entry name" value="HTH_ARSR"/>
    <property type="match status" value="1"/>
</dbReference>
<evidence type="ECO:0000313" key="2">
    <source>
        <dbReference type="EMBL" id="MFD1588522.1"/>
    </source>
</evidence>
<dbReference type="AlphaFoldDB" id="A0ABD6CH27"/>
<evidence type="ECO:0000313" key="3">
    <source>
        <dbReference type="Proteomes" id="UP001597119"/>
    </source>
</evidence>
<comment type="caution">
    <text evidence="2">The sequence shown here is derived from an EMBL/GenBank/DDBJ whole genome shotgun (WGS) entry which is preliminary data.</text>
</comment>
<dbReference type="Proteomes" id="UP001597119">
    <property type="component" value="Unassembled WGS sequence"/>
</dbReference>
<dbReference type="Gene3D" id="1.10.10.10">
    <property type="entry name" value="Winged helix-like DNA-binding domain superfamily/Winged helix DNA-binding domain"/>
    <property type="match status" value="1"/>
</dbReference>
<gene>
    <name evidence="2" type="ORF">ACFR9U_16205</name>
</gene>
<feature type="domain" description="HTH arsR-type" evidence="1">
    <location>
        <begin position="5"/>
        <end position="102"/>
    </location>
</feature>
<sequence>MSEVESTEAYADDTPLVELFGENARTRILAAIVGNRKRELSVSELAREAGVARKTVYDHIDELVEIDAVEAREGGQGNRYTLADTELGELLYKTEGIALRNLLEAENKL</sequence>
<dbReference type="SUPFAM" id="SSF46785">
    <property type="entry name" value="Winged helix' DNA-binding domain"/>
    <property type="match status" value="1"/>
</dbReference>
<dbReference type="InterPro" id="IPR011991">
    <property type="entry name" value="ArsR-like_HTH"/>
</dbReference>
<proteinExistence type="predicted"/>
<dbReference type="InterPro" id="IPR036388">
    <property type="entry name" value="WH-like_DNA-bd_sf"/>
</dbReference>
<name>A0ABD6CH27_9EURY</name>
<dbReference type="RefSeq" id="WP_247382012.1">
    <property type="nucleotide sequence ID" value="NZ_JALLGV010000013.1"/>
</dbReference>
<dbReference type="InterPro" id="IPR001845">
    <property type="entry name" value="HTH_ArsR_DNA-bd_dom"/>
</dbReference>
<dbReference type="Pfam" id="PF12840">
    <property type="entry name" value="HTH_20"/>
    <property type="match status" value="1"/>
</dbReference>
<keyword evidence="3" id="KW-1185">Reference proteome</keyword>
<protein>
    <submittedName>
        <fullName evidence="2">Winged helix-turn-helix domain-containing protein</fullName>
    </submittedName>
</protein>
<dbReference type="InterPro" id="IPR036390">
    <property type="entry name" value="WH_DNA-bd_sf"/>
</dbReference>
<organism evidence="2 3">
    <name type="scientific">Halorientalis brevis</name>
    <dbReference type="NCBI Taxonomy" id="1126241"/>
    <lineage>
        <taxon>Archaea</taxon>
        <taxon>Methanobacteriati</taxon>
        <taxon>Methanobacteriota</taxon>
        <taxon>Stenosarchaea group</taxon>
        <taxon>Halobacteria</taxon>
        <taxon>Halobacteriales</taxon>
        <taxon>Haloarculaceae</taxon>
        <taxon>Halorientalis</taxon>
    </lineage>
</organism>
<reference evidence="2 3" key="1">
    <citation type="journal article" date="2019" name="Int. J. Syst. Evol. Microbiol.">
        <title>The Global Catalogue of Microorganisms (GCM) 10K type strain sequencing project: providing services to taxonomists for standard genome sequencing and annotation.</title>
        <authorList>
            <consortium name="The Broad Institute Genomics Platform"/>
            <consortium name="The Broad Institute Genome Sequencing Center for Infectious Disease"/>
            <person name="Wu L."/>
            <person name="Ma J."/>
        </authorList>
    </citation>
    <scope>NUCLEOTIDE SEQUENCE [LARGE SCALE GENOMIC DNA]</scope>
    <source>
        <strain evidence="2 3">CGMCC 1.12125</strain>
    </source>
</reference>
<accession>A0ABD6CH27</accession>